<evidence type="ECO:0000256" key="1">
    <source>
        <dbReference type="ARBA" id="ARBA00004651"/>
    </source>
</evidence>
<feature type="transmembrane region" description="Helical" evidence="6">
    <location>
        <begin position="65"/>
        <end position="83"/>
    </location>
</feature>
<keyword evidence="5 6" id="KW-0472">Membrane</keyword>
<comment type="caution">
    <text evidence="7">The sequence shown here is derived from an EMBL/GenBank/DDBJ whole genome shotgun (WGS) entry which is preliminary data.</text>
</comment>
<dbReference type="RefSeq" id="WP_138108059.1">
    <property type="nucleotide sequence ID" value="NZ_VBRA02000009.1"/>
</dbReference>
<keyword evidence="8" id="KW-1185">Reference proteome</keyword>
<keyword evidence="2" id="KW-1003">Cell membrane</keyword>
<feature type="transmembrane region" description="Helical" evidence="6">
    <location>
        <begin position="408"/>
        <end position="428"/>
    </location>
</feature>
<evidence type="ECO:0000256" key="5">
    <source>
        <dbReference type="ARBA" id="ARBA00023136"/>
    </source>
</evidence>
<dbReference type="PANTHER" id="PTHR43823:SF3">
    <property type="entry name" value="MULTIDRUG EXPORT PROTEIN MEPA"/>
    <property type="match status" value="1"/>
</dbReference>
<reference evidence="7" key="1">
    <citation type="submission" date="2019-10" db="EMBL/GenBank/DDBJ databases">
        <title>Whole Genome Sequencing and Characterization of Texas Phoenix Palm Decline Phytoplasma Belongs to Lethal Yellowing (16SrIV) Group.</title>
        <authorList>
            <person name="Bao M."/>
        </authorList>
    </citation>
    <scope>NUCLEOTIDE SEQUENCE [LARGE SCALE GENOMIC DNA]</scope>
    <source>
        <strain evidence="7">ACPD</strain>
    </source>
</reference>
<dbReference type="InterPro" id="IPR002528">
    <property type="entry name" value="MATE_fam"/>
</dbReference>
<evidence type="ECO:0000313" key="7">
    <source>
        <dbReference type="EMBL" id="MBP3059487.1"/>
    </source>
</evidence>
<evidence type="ECO:0000256" key="4">
    <source>
        <dbReference type="ARBA" id="ARBA00022989"/>
    </source>
</evidence>
<feature type="transmembrane region" description="Helical" evidence="6">
    <location>
        <begin position="168"/>
        <end position="191"/>
    </location>
</feature>
<feature type="transmembrane region" description="Helical" evidence="6">
    <location>
        <begin position="365"/>
        <end position="387"/>
    </location>
</feature>
<keyword evidence="4 6" id="KW-1133">Transmembrane helix</keyword>
<evidence type="ECO:0000256" key="6">
    <source>
        <dbReference type="SAM" id="Phobius"/>
    </source>
</evidence>
<feature type="transmembrane region" description="Helical" evidence="6">
    <location>
        <begin position="434"/>
        <end position="455"/>
    </location>
</feature>
<protein>
    <submittedName>
        <fullName evidence="7">Sodium transporter</fullName>
    </submittedName>
</protein>
<evidence type="ECO:0000256" key="2">
    <source>
        <dbReference type="ARBA" id="ARBA00022475"/>
    </source>
</evidence>
<name>A0ABS5BL36_9MOLU</name>
<feature type="transmembrane region" description="Helical" evidence="6">
    <location>
        <begin position="197"/>
        <end position="218"/>
    </location>
</feature>
<dbReference type="PANTHER" id="PTHR43823">
    <property type="entry name" value="SPORULATION PROTEIN YKVU"/>
    <property type="match status" value="1"/>
</dbReference>
<dbReference type="EMBL" id="VBRA02000009">
    <property type="protein sequence ID" value="MBP3059487.1"/>
    <property type="molecule type" value="Genomic_DNA"/>
</dbReference>
<sequence length="461" mass="53260">MEKNNNSMNSKNYIFKNLFIIAFPIAIYLLFQNLQDSVDHFIIARYKVGNSFSSNLAQLLQFQKTFIIISSCLGTVSVVLISREYSKNINKSRQYASLIFLISVFIGLFLFFIFFFGRNFIILKIARMSKDILIKGAQYYNVMLFSFLCVIINSIFISLERIKGNKKFVLFLNILIIFTKIVISYFLGIYFKEKITISHLSFSTLISNLIITIMAFYFMFSKENNLRIEIKNISFSKKIIKEIFKLTIILCIGKATYSMGKVWVNSLSSSYYGNDSDIMSVIGLIAGVNGICYSISSAFDEAQSVMISKCAGTKNYKQSFKIFYVVLIITFCIGILGFMTSHFFGQDIMYFLYKKDKLSFSKINAFQVILYFETTSLFTSVWASNMLTYMTSFYKKVNFVLFMNILRIICRLFCLFIFNQISLFSFLSGKPSSFGLSILISNLFVLIITFLLFIFQIKKKK</sequence>
<feature type="transmembrane region" description="Helical" evidence="6">
    <location>
        <begin position="239"/>
        <end position="258"/>
    </location>
</feature>
<dbReference type="InterPro" id="IPR051327">
    <property type="entry name" value="MATE_MepA_subfamily"/>
</dbReference>
<feature type="transmembrane region" description="Helical" evidence="6">
    <location>
        <begin position="95"/>
        <end position="117"/>
    </location>
</feature>
<evidence type="ECO:0000256" key="3">
    <source>
        <dbReference type="ARBA" id="ARBA00022692"/>
    </source>
</evidence>
<comment type="subcellular location">
    <subcellularLocation>
        <location evidence="1">Cell membrane</location>
        <topology evidence="1">Multi-pass membrane protein</topology>
    </subcellularLocation>
</comment>
<accession>A0ABS5BL36</accession>
<gene>
    <name evidence="7" type="ORF">FEF22_001685</name>
</gene>
<keyword evidence="3 6" id="KW-0812">Transmembrane</keyword>
<feature type="transmembrane region" description="Helical" evidence="6">
    <location>
        <begin position="12"/>
        <end position="31"/>
    </location>
</feature>
<proteinExistence type="predicted"/>
<organism evidence="7 8">
    <name type="scientific">Texas Phoenix palm phytoplasma</name>
    <dbReference type="NCBI Taxonomy" id="176709"/>
    <lineage>
        <taxon>Bacteria</taxon>
        <taxon>Bacillati</taxon>
        <taxon>Mycoplasmatota</taxon>
        <taxon>Mollicutes</taxon>
        <taxon>Acholeplasmatales</taxon>
        <taxon>Acholeplasmataceae</taxon>
        <taxon>Candidatus Phytoplasma</taxon>
        <taxon>16SrIV (Coconut lethal yellows group)</taxon>
    </lineage>
</organism>
<feature type="transmembrane region" description="Helical" evidence="6">
    <location>
        <begin position="278"/>
        <end position="299"/>
    </location>
</feature>
<feature type="transmembrane region" description="Helical" evidence="6">
    <location>
        <begin position="322"/>
        <end position="345"/>
    </location>
</feature>
<dbReference type="Proteomes" id="UP001192346">
    <property type="component" value="Unassembled WGS sequence"/>
</dbReference>
<feature type="transmembrane region" description="Helical" evidence="6">
    <location>
        <begin position="137"/>
        <end position="156"/>
    </location>
</feature>
<evidence type="ECO:0000313" key="8">
    <source>
        <dbReference type="Proteomes" id="UP001192346"/>
    </source>
</evidence>
<dbReference type="Pfam" id="PF01554">
    <property type="entry name" value="MatE"/>
    <property type="match status" value="1"/>
</dbReference>